<dbReference type="PANTHER" id="PTHR24373">
    <property type="entry name" value="SLIT RELATED LEUCINE-RICH REPEAT NEURONAL PROTEIN"/>
    <property type="match status" value="1"/>
</dbReference>
<dbReference type="InterPro" id="IPR032675">
    <property type="entry name" value="LRR_dom_sf"/>
</dbReference>
<dbReference type="SUPFAM" id="SSF52058">
    <property type="entry name" value="L domain-like"/>
    <property type="match status" value="1"/>
</dbReference>
<dbReference type="OrthoDB" id="6022531at2759"/>
<evidence type="ECO:0000313" key="5">
    <source>
        <dbReference type="EMBL" id="CAG9800724.1"/>
    </source>
</evidence>
<evidence type="ECO:0000256" key="1">
    <source>
        <dbReference type="ARBA" id="ARBA00022614"/>
    </source>
</evidence>
<protein>
    <submittedName>
        <fullName evidence="5">Uncharacterized protein</fullName>
    </submittedName>
</protein>
<gene>
    <name evidence="5" type="ORF">CHIRRI_LOCUS3663</name>
</gene>
<dbReference type="InterPro" id="IPR003591">
    <property type="entry name" value="Leu-rich_rpt_typical-subtyp"/>
</dbReference>
<dbReference type="AlphaFoldDB" id="A0A9N9WPG6"/>
<accession>A0A9N9WPG6</accession>
<feature type="chain" id="PRO_5040343047" evidence="4">
    <location>
        <begin position="20"/>
        <end position="301"/>
    </location>
</feature>
<reference evidence="5" key="1">
    <citation type="submission" date="2022-01" db="EMBL/GenBank/DDBJ databases">
        <authorList>
            <person name="King R."/>
        </authorList>
    </citation>
    <scope>NUCLEOTIDE SEQUENCE</scope>
</reference>
<name>A0A9N9WPG6_9DIPT</name>
<dbReference type="Gene3D" id="3.80.10.10">
    <property type="entry name" value="Ribonuclease Inhibitor"/>
    <property type="match status" value="2"/>
</dbReference>
<keyword evidence="2 4" id="KW-0732">Signal</keyword>
<evidence type="ECO:0000256" key="2">
    <source>
        <dbReference type="ARBA" id="ARBA00022729"/>
    </source>
</evidence>
<dbReference type="PANTHER" id="PTHR24373:SF275">
    <property type="entry name" value="TIR DOMAIN-CONTAINING PROTEIN"/>
    <property type="match status" value="1"/>
</dbReference>
<dbReference type="InterPro" id="IPR001611">
    <property type="entry name" value="Leu-rich_rpt"/>
</dbReference>
<keyword evidence="1" id="KW-0433">Leucine-rich repeat</keyword>
<organism evidence="5 6">
    <name type="scientific">Chironomus riparius</name>
    <dbReference type="NCBI Taxonomy" id="315576"/>
    <lineage>
        <taxon>Eukaryota</taxon>
        <taxon>Metazoa</taxon>
        <taxon>Ecdysozoa</taxon>
        <taxon>Arthropoda</taxon>
        <taxon>Hexapoda</taxon>
        <taxon>Insecta</taxon>
        <taxon>Pterygota</taxon>
        <taxon>Neoptera</taxon>
        <taxon>Endopterygota</taxon>
        <taxon>Diptera</taxon>
        <taxon>Nematocera</taxon>
        <taxon>Chironomoidea</taxon>
        <taxon>Chironomidae</taxon>
        <taxon>Chironominae</taxon>
        <taxon>Chironomus</taxon>
    </lineage>
</organism>
<evidence type="ECO:0000256" key="4">
    <source>
        <dbReference type="SAM" id="SignalP"/>
    </source>
</evidence>
<dbReference type="InterPro" id="IPR050328">
    <property type="entry name" value="Dev_Immune_Receptor"/>
</dbReference>
<evidence type="ECO:0000256" key="3">
    <source>
        <dbReference type="ARBA" id="ARBA00022737"/>
    </source>
</evidence>
<sequence>MRFKIIFFVLSILLNHSQSDNPLQCSQEDFNLSNYPECLSESSCILRNLNTSNVYAIDRAIHEFKCLIFVDSFVPEIPSNIFMTLKSNISHLYANNVSINELRRISFPFAQKLKCVDLSQNLIQNLNEMIFYDAPNLVSLNLSHNSIGEFSSNVFDKLDSLQVLDMSYNQITTIPFDLFLPLNNLVELNLRYNRLQLKFGIFPENLHSLDLSYNNLEIQQKFKIFSLLQNLTMLLLHGNRIESMHQSIYNSQLRFLGLSENLFSCNILADIILAMKVHKIVPLVENSVKHTSNIYGIKCIE</sequence>
<dbReference type="EMBL" id="OU895877">
    <property type="protein sequence ID" value="CAG9800724.1"/>
    <property type="molecule type" value="Genomic_DNA"/>
</dbReference>
<feature type="signal peptide" evidence="4">
    <location>
        <begin position="1"/>
        <end position="19"/>
    </location>
</feature>
<proteinExistence type="predicted"/>
<keyword evidence="6" id="KW-1185">Reference proteome</keyword>
<dbReference type="SMART" id="SM00369">
    <property type="entry name" value="LRR_TYP"/>
    <property type="match status" value="5"/>
</dbReference>
<evidence type="ECO:0000313" key="6">
    <source>
        <dbReference type="Proteomes" id="UP001153620"/>
    </source>
</evidence>
<dbReference type="Pfam" id="PF13855">
    <property type="entry name" value="LRR_8"/>
    <property type="match status" value="1"/>
</dbReference>
<dbReference type="Proteomes" id="UP001153620">
    <property type="component" value="Chromosome 1"/>
</dbReference>
<reference evidence="5" key="2">
    <citation type="submission" date="2022-10" db="EMBL/GenBank/DDBJ databases">
        <authorList>
            <consortium name="ENA_rothamsted_submissions"/>
            <consortium name="culmorum"/>
            <person name="King R."/>
        </authorList>
    </citation>
    <scope>NUCLEOTIDE SEQUENCE</scope>
</reference>
<keyword evidence="3" id="KW-0677">Repeat</keyword>
<dbReference type="PROSITE" id="PS51450">
    <property type="entry name" value="LRR"/>
    <property type="match status" value="2"/>
</dbReference>
<dbReference type="Pfam" id="PF00560">
    <property type="entry name" value="LRR_1"/>
    <property type="match status" value="1"/>
</dbReference>